<organism evidence="7 8">
    <name type="scientific">Psychrobacter faecalis</name>
    <dbReference type="NCBI Taxonomy" id="180588"/>
    <lineage>
        <taxon>Bacteria</taxon>
        <taxon>Pseudomonadati</taxon>
        <taxon>Pseudomonadota</taxon>
        <taxon>Gammaproteobacteria</taxon>
        <taxon>Moraxellales</taxon>
        <taxon>Moraxellaceae</taxon>
        <taxon>Psychrobacter</taxon>
    </lineage>
</organism>
<evidence type="ECO:0000256" key="3">
    <source>
        <dbReference type="ARBA" id="ARBA00022723"/>
    </source>
</evidence>
<gene>
    <name evidence="7" type="ORF">Q8P09_00980</name>
</gene>
<comment type="similarity">
    <text evidence="2">Belongs to the histone deacetylase family.</text>
</comment>
<dbReference type="Pfam" id="PF00850">
    <property type="entry name" value="Hist_deacetyl"/>
    <property type="match status" value="1"/>
</dbReference>
<evidence type="ECO:0000256" key="4">
    <source>
        <dbReference type="ARBA" id="ARBA00022801"/>
    </source>
</evidence>
<dbReference type="SUPFAM" id="SSF52768">
    <property type="entry name" value="Arginase/deacetylase"/>
    <property type="match status" value="1"/>
</dbReference>
<dbReference type="Gene3D" id="3.40.800.20">
    <property type="entry name" value="Histone deacetylase domain"/>
    <property type="match status" value="1"/>
</dbReference>
<comment type="caution">
    <text evidence="7">The sequence shown here is derived from an EMBL/GenBank/DDBJ whole genome shotgun (WGS) entry which is preliminary data.</text>
</comment>
<dbReference type="PRINTS" id="PR01270">
    <property type="entry name" value="HDASUPER"/>
</dbReference>
<dbReference type="RefSeq" id="WP_068406468.1">
    <property type="nucleotide sequence ID" value="NZ_JAVAJI010000001.1"/>
</dbReference>
<keyword evidence="4" id="KW-0378">Hydrolase</keyword>
<name>A0ABT9HD21_9GAMM</name>
<dbReference type="InterPro" id="IPR000286">
    <property type="entry name" value="HDACs"/>
</dbReference>
<proteinExistence type="inferred from homology"/>
<keyword evidence="8" id="KW-1185">Reference proteome</keyword>
<comment type="cofactor">
    <cofactor evidence="1">
        <name>Zn(2+)</name>
        <dbReference type="ChEBI" id="CHEBI:29105"/>
    </cofactor>
</comment>
<dbReference type="PANTHER" id="PTHR10625">
    <property type="entry name" value="HISTONE DEACETYLASE HDAC1-RELATED"/>
    <property type="match status" value="1"/>
</dbReference>
<accession>A0ABT9HD21</accession>
<evidence type="ECO:0000256" key="2">
    <source>
        <dbReference type="ARBA" id="ARBA00005947"/>
    </source>
</evidence>
<evidence type="ECO:0000313" key="7">
    <source>
        <dbReference type="EMBL" id="MDP4543657.1"/>
    </source>
</evidence>
<dbReference type="EMBL" id="JAVAJI010000001">
    <property type="protein sequence ID" value="MDP4543657.1"/>
    <property type="molecule type" value="Genomic_DNA"/>
</dbReference>
<reference evidence="7 8" key="1">
    <citation type="submission" date="2023-08" db="EMBL/GenBank/DDBJ databases">
        <authorList>
            <person name="Kumar R."/>
        </authorList>
    </citation>
    <scope>NUCLEOTIDE SEQUENCE [LARGE SCALE GENOMIC DNA]</scope>
    <source>
        <strain evidence="7 8">LUR13</strain>
    </source>
</reference>
<evidence type="ECO:0000259" key="6">
    <source>
        <dbReference type="Pfam" id="PF00850"/>
    </source>
</evidence>
<dbReference type="PANTHER" id="PTHR10625:SF17">
    <property type="entry name" value="HISTONE DEACETYLASE 8"/>
    <property type="match status" value="1"/>
</dbReference>
<evidence type="ECO:0000256" key="1">
    <source>
        <dbReference type="ARBA" id="ARBA00001947"/>
    </source>
</evidence>
<feature type="domain" description="Histone deacetylase" evidence="6">
    <location>
        <begin position="28"/>
        <end position="341"/>
    </location>
</feature>
<dbReference type="InterPro" id="IPR023801">
    <property type="entry name" value="His_deacetylse_dom"/>
</dbReference>
<dbReference type="InterPro" id="IPR023696">
    <property type="entry name" value="Ureohydrolase_dom_sf"/>
</dbReference>
<protein>
    <submittedName>
        <fullName evidence="7">Histone deacetylase family protein</fullName>
    </submittedName>
</protein>
<keyword evidence="5" id="KW-0862">Zinc</keyword>
<sequence length="351" mass="39479">MKIYSHEKQKLHHPKTYFSRGKMREPQEKPERLVELLKAPKDLGLAVTTAKDIGIAPILAVHDLDYVDFLKHGYDEWMAVDEEMGEEVQTTVYIQNNSGLGILAKAAKYQADGSAPIGKHSWTSIYWSAQTALNAADALLKDEVNQNHNQNNVQICLTRPAGHHARKNAAGGFCYLNNAAIIAQYLRQKFQKIAIIDTDMHHGQGIQEIFYHRKDVLYTSVHGSPINFYPVVAGHEHERGEGEGYGYNINFPMPHGTDEAGFFHYVDRSIETLKLFNPDVIVHVLGFDIYKDDPQAKCNVSTEGFKTLAQKLKTLNKPIIVLVEGGYCIEKLNENLQAFISGFLSKDIINN</sequence>
<dbReference type="InterPro" id="IPR037138">
    <property type="entry name" value="His_deacetylse_dom_sf"/>
</dbReference>
<evidence type="ECO:0000313" key="8">
    <source>
        <dbReference type="Proteomes" id="UP001228171"/>
    </source>
</evidence>
<dbReference type="CDD" id="cd10001">
    <property type="entry name" value="HDAC_classII_APAH"/>
    <property type="match status" value="1"/>
</dbReference>
<evidence type="ECO:0000256" key="5">
    <source>
        <dbReference type="ARBA" id="ARBA00022833"/>
    </source>
</evidence>
<keyword evidence="3" id="KW-0479">Metal-binding</keyword>
<dbReference type="Proteomes" id="UP001228171">
    <property type="component" value="Unassembled WGS sequence"/>
</dbReference>